<dbReference type="Proteomes" id="UP001231518">
    <property type="component" value="Chromosome 29"/>
</dbReference>
<name>A0AAD7Y6G6_MYTSE</name>
<dbReference type="EMBL" id="JARGEI010000031">
    <property type="protein sequence ID" value="KAJ8704406.1"/>
    <property type="molecule type" value="Genomic_DNA"/>
</dbReference>
<reference evidence="1" key="1">
    <citation type="submission" date="2023-03" db="EMBL/GenBank/DDBJ databases">
        <title>Chromosome-level genomes of two armyworms, Mythimna separata and Mythimna loreyi, provide insights into the biosynthesis and reception of sex pheromones.</title>
        <authorList>
            <person name="Zhao H."/>
        </authorList>
    </citation>
    <scope>NUCLEOTIDE SEQUENCE</scope>
    <source>
        <strain evidence="1">BeijingLab</strain>
        <tissue evidence="1">Pupa</tissue>
    </source>
</reference>
<comment type="caution">
    <text evidence="1">The sequence shown here is derived from an EMBL/GenBank/DDBJ whole genome shotgun (WGS) entry which is preliminary data.</text>
</comment>
<organism evidence="1 2">
    <name type="scientific">Mythimna separata</name>
    <name type="common">Oriental armyworm</name>
    <name type="synonym">Pseudaletia separata</name>
    <dbReference type="NCBI Taxonomy" id="271217"/>
    <lineage>
        <taxon>Eukaryota</taxon>
        <taxon>Metazoa</taxon>
        <taxon>Ecdysozoa</taxon>
        <taxon>Arthropoda</taxon>
        <taxon>Hexapoda</taxon>
        <taxon>Insecta</taxon>
        <taxon>Pterygota</taxon>
        <taxon>Neoptera</taxon>
        <taxon>Endopterygota</taxon>
        <taxon>Lepidoptera</taxon>
        <taxon>Glossata</taxon>
        <taxon>Ditrysia</taxon>
        <taxon>Noctuoidea</taxon>
        <taxon>Noctuidae</taxon>
        <taxon>Noctuinae</taxon>
        <taxon>Hadenini</taxon>
        <taxon>Mythimna</taxon>
    </lineage>
</organism>
<accession>A0AAD7Y6G6</accession>
<keyword evidence="2" id="KW-1185">Reference proteome</keyword>
<evidence type="ECO:0000313" key="2">
    <source>
        <dbReference type="Proteomes" id="UP001231518"/>
    </source>
</evidence>
<sequence length="171" mass="19005">MGCVGRAAHIRAGAAQPATVRDDPRVQCYALPKALQVCWCWSRARRRDMCVRARASVCACALLLALVIAEDDKRAEMSPMPFLMATRYGRSSPPARLERKDRFMMYTRYGKRSEALAGASASEGSLMRGVAGERGAGGALLCQFTGVFPLYRCRRKPPQHHKRSAEEIRED</sequence>
<dbReference type="AlphaFoldDB" id="A0AAD7Y6G6"/>
<proteinExistence type="predicted"/>
<protein>
    <submittedName>
        <fullName evidence="1">Uncharacterized protein</fullName>
    </submittedName>
</protein>
<evidence type="ECO:0000313" key="1">
    <source>
        <dbReference type="EMBL" id="KAJ8704406.1"/>
    </source>
</evidence>
<gene>
    <name evidence="1" type="ORF">PYW07_011594</name>
</gene>